<evidence type="ECO:0000259" key="3">
    <source>
        <dbReference type="PROSITE" id="PS50110"/>
    </source>
</evidence>
<dbReference type="SMART" id="SM00448">
    <property type="entry name" value="REC"/>
    <property type="match status" value="1"/>
</dbReference>
<dbReference type="InterPro" id="IPR001789">
    <property type="entry name" value="Sig_transdc_resp-reg_receiver"/>
</dbReference>
<sequence length="124" mass="13868">MKTILIGEDSSVVQNMAKKVLEYQNFRILTAKNGEKVLEILQNESVDLILLDLNMPVMNGEACAKAIRHLPDEQKSKVPIIAITGNASNYTMQDFKELGFNDFIPKPINFDLLVGMVKKMTGNL</sequence>
<dbReference type="InterPro" id="IPR050595">
    <property type="entry name" value="Bact_response_regulator"/>
</dbReference>
<dbReference type="OrthoDB" id="9796457at2"/>
<feature type="domain" description="Response regulatory" evidence="3">
    <location>
        <begin position="3"/>
        <end position="121"/>
    </location>
</feature>
<accession>A0A2N3IHI9</accession>
<evidence type="ECO:0000256" key="2">
    <source>
        <dbReference type="PROSITE-ProRule" id="PRU00169"/>
    </source>
</evidence>
<protein>
    <submittedName>
        <fullName evidence="4">Response regulator receiver domain</fullName>
    </submittedName>
</protein>
<dbReference type="EMBL" id="NKXO01000017">
    <property type="protein sequence ID" value="PKQ69718.1"/>
    <property type="molecule type" value="Genomic_DNA"/>
</dbReference>
<evidence type="ECO:0000313" key="4">
    <source>
        <dbReference type="EMBL" id="PKQ69718.1"/>
    </source>
</evidence>
<dbReference type="AlphaFoldDB" id="A0A2N3IHI9"/>
<reference evidence="4 5" key="1">
    <citation type="submission" date="2017-06" db="EMBL/GenBank/DDBJ databases">
        <title>Raineya orbicola gen. nov., sp. nov. a slightly thermophilic bacterium of the phylum Bacteroidetes and the description of Raineyaceae fam. nov.</title>
        <authorList>
            <person name="Albuquerque L."/>
            <person name="Polonia A.R.M."/>
            <person name="Barroso C."/>
            <person name="Froufe H.J.C."/>
            <person name="Lage O."/>
            <person name="Lobo-Da-Cunha A."/>
            <person name="Egas C."/>
            <person name="Da Costa M.S."/>
        </authorList>
    </citation>
    <scope>NUCLEOTIDE SEQUENCE [LARGE SCALE GENOMIC DNA]</scope>
    <source>
        <strain evidence="4 5">SPSPC-11</strain>
    </source>
</reference>
<gene>
    <name evidence="4" type="ORF">Rain11_1281</name>
</gene>
<dbReference type="RefSeq" id="WP_101358546.1">
    <property type="nucleotide sequence ID" value="NZ_NKXO01000017.1"/>
</dbReference>
<dbReference type="InterPro" id="IPR011006">
    <property type="entry name" value="CheY-like_superfamily"/>
</dbReference>
<dbReference type="Gene3D" id="3.40.50.2300">
    <property type="match status" value="1"/>
</dbReference>
<proteinExistence type="predicted"/>
<feature type="modified residue" description="4-aspartylphosphate" evidence="2">
    <location>
        <position position="52"/>
    </location>
</feature>
<evidence type="ECO:0000256" key="1">
    <source>
        <dbReference type="ARBA" id="ARBA00022553"/>
    </source>
</evidence>
<dbReference type="PANTHER" id="PTHR44591">
    <property type="entry name" value="STRESS RESPONSE REGULATOR PROTEIN 1"/>
    <property type="match status" value="1"/>
</dbReference>
<dbReference type="CDD" id="cd17546">
    <property type="entry name" value="REC_hyHK_CKI1_RcsC-like"/>
    <property type="match status" value="1"/>
</dbReference>
<dbReference type="PANTHER" id="PTHR44591:SF3">
    <property type="entry name" value="RESPONSE REGULATORY DOMAIN-CONTAINING PROTEIN"/>
    <property type="match status" value="1"/>
</dbReference>
<keyword evidence="5" id="KW-1185">Reference proteome</keyword>
<dbReference type="Pfam" id="PF00072">
    <property type="entry name" value="Response_reg"/>
    <property type="match status" value="1"/>
</dbReference>
<dbReference type="GO" id="GO:0000160">
    <property type="term" value="P:phosphorelay signal transduction system"/>
    <property type="evidence" value="ECO:0007669"/>
    <property type="project" value="InterPro"/>
</dbReference>
<dbReference type="PROSITE" id="PS50110">
    <property type="entry name" value="RESPONSE_REGULATORY"/>
    <property type="match status" value="1"/>
</dbReference>
<dbReference type="SUPFAM" id="SSF52172">
    <property type="entry name" value="CheY-like"/>
    <property type="match status" value="1"/>
</dbReference>
<comment type="caution">
    <text evidence="4">The sequence shown here is derived from an EMBL/GenBank/DDBJ whole genome shotgun (WGS) entry which is preliminary data.</text>
</comment>
<evidence type="ECO:0000313" key="5">
    <source>
        <dbReference type="Proteomes" id="UP000233387"/>
    </source>
</evidence>
<name>A0A2N3IHI9_9BACT</name>
<organism evidence="4 5">
    <name type="scientific">Raineya orbicola</name>
    <dbReference type="NCBI Taxonomy" id="2016530"/>
    <lineage>
        <taxon>Bacteria</taxon>
        <taxon>Pseudomonadati</taxon>
        <taxon>Bacteroidota</taxon>
        <taxon>Cytophagia</taxon>
        <taxon>Cytophagales</taxon>
        <taxon>Raineyaceae</taxon>
        <taxon>Raineya</taxon>
    </lineage>
</organism>
<keyword evidence="1 2" id="KW-0597">Phosphoprotein</keyword>
<dbReference type="Proteomes" id="UP000233387">
    <property type="component" value="Unassembled WGS sequence"/>
</dbReference>